<feature type="region of interest" description="Disordered" evidence="1">
    <location>
        <begin position="324"/>
        <end position="389"/>
    </location>
</feature>
<dbReference type="EMBL" id="BKCJ010004469">
    <property type="protein sequence ID" value="GEU61220.1"/>
    <property type="molecule type" value="Genomic_DNA"/>
</dbReference>
<feature type="region of interest" description="Disordered" evidence="1">
    <location>
        <begin position="70"/>
        <end position="99"/>
    </location>
</feature>
<dbReference type="GO" id="GO:0003964">
    <property type="term" value="F:RNA-directed DNA polymerase activity"/>
    <property type="evidence" value="ECO:0007669"/>
    <property type="project" value="UniProtKB-KW"/>
</dbReference>
<dbReference type="Gene3D" id="3.60.10.10">
    <property type="entry name" value="Endonuclease/exonuclease/phosphatase"/>
    <property type="match status" value="1"/>
</dbReference>
<organism evidence="2">
    <name type="scientific">Tanacetum cinerariifolium</name>
    <name type="common">Dalmatian daisy</name>
    <name type="synonym">Chrysanthemum cinerariifolium</name>
    <dbReference type="NCBI Taxonomy" id="118510"/>
    <lineage>
        <taxon>Eukaryota</taxon>
        <taxon>Viridiplantae</taxon>
        <taxon>Streptophyta</taxon>
        <taxon>Embryophyta</taxon>
        <taxon>Tracheophyta</taxon>
        <taxon>Spermatophyta</taxon>
        <taxon>Magnoliopsida</taxon>
        <taxon>eudicotyledons</taxon>
        <taxon>Gunneridae</taxon>
        <taxon>Pentapetalae</taxon>
        <taxon>asterids</taxon>
        <taxon>campanulids</taxon>
        <taxon>Asterales</taxon>
        <taxon>Asteraceae</taxon>
        <taxon>Asteroideae</taxon>
        <taxon>Anthemideae</taxon>
        <taxon>Anthemidinae</taxon>
        <taxon>Tanacetum</taxon>
    </lineage>
</organism>
<dbReference type="Gene3D" id="3.30.70.330">
    <property type="match status" value="1"/>
</dbReference>
<feature type="compositionally biased region" description="Polar residues" evidence="1">
    <location>
        <begin position="359"/>
        <end position="381"/>
    </location>
</feature>
<protein>
    <submittedName>
        <fullName evidence="2">RNA-directed DNA polymerase, eukaryota</fullName>
    </submittedName>
</protein>
<dbReference type="SUPFAM" id="SSF54928">
    <property type="entry name" value="RNA-binding domain, RBD"/>
    <property type="match status" value="1"/>
</dbReference>
<dbReference type="AlphaFoldDB" id="A0A6L2LJB7"/>
<gene>
    <name evidence="2" type="ORF">Tci_033198</name>
</gene>
<dbReference type="InterPro" id="IPR035979">
    <property type="entry name" value="RBD_domain_sf"/>
</dbReference>
<feature type="compositionally biased region" description="Polar residues" evidence="1">
    <location>
        <begin position="75"/>
        <end position="87"/>
    </location>
</feature>
<feature type="compositionally biased region" description="Polar residues" evidence="1">
    <location>
        <begin position="326"/>
        <end position="337"/>
    </location>
</feature>
<evidence type="ECO:0000256" key="1">
    <source>
        <dbReference type="SAM" id="MobiDB-lite"/>
    </source>
</evidence>
<dbReference type="SUPFAM" id="SSF56219">
    <property type="entry name" value="DNase I-like"/>
    <property type="match status" value="1"/>
</dbReference>
<name>A0A6L2LJB7_TANCI</name>
<dbReference type="GO" id="GO:0003676">
    <property type="term" value="F:nucleic acid binding"/>
    <property type="evidence" value="ECO:0007669"/>
    <property type="project" value="InterPro"/>
</dbReference>
<dbReference type="InterPro" id="IPR052343">
    <property type="entry name" value="Retrotransposon-Effector_Assoc"/>
</dbReference>
<sequence>MDTKDLWKLCEKQGMMADVYIARKLSKIGRRFAFVRFLKIQKFESLIESLKKVWIDSYHLFAAMTRFSRKPNGSHKASQKNYTTHHNPNPEHYNPSSHANPNRSYVSDLYGNASENPKSFDKTIMKSVTLDASDLLDMSDMSNVILAKLQSNKEMSWYFTLIKHITQMFKPDERMVWIEISGLPLNAWNTKAFKKVTGIWGEPLFVDEDSHDNVAMGRVCIKSKIHGQISETCKVVIHGKAHSVWVKEFAGWVPDIKGMEDSSCNISEAGNSDNHDQEVNECDLHKAEEGELQKPTGIQEDEVVKNTQWSDDVYHFEKDQVASPIITESNKQQTNQYPRKYKEDSESISKPPGFESFKNKNSQYSKQASKNSFVAAQTSRASKSHSKSIKSQGSMIEAFISHIEMGNILGYDIEGSKNDLKKFIDCIGGIQETHSIKIKPLKVKRLWGNFRFDFATSPSSGRSGGLVSIWDPDMFHKLNMYPTENLLIIEGIWKSSLIHCYMINVYAPQDDRKKEALWHYILDHMECNQGHYFIFGDFNVVRNATERIENTTFLLHSYHAQVIECHISDHRPILLTPSTTDFGPTPFKFYNSWIMDKNLQDIVIDFWNQHEDCCPNPIVRFGIKMKALKTLIKDWTDISDIGSQRINWLTELRNIEAKKSLDYSQKAKIKWGIEADENSKFFHASVNQKRIYLSIHGIKHEGQWISDPLRIKEIFHSFFKLKFQKVEAARIVRRSPFYISLSDNQNQFLTSPICDSEIRDAVWDCGSDKSSGPDGFTFAFYKKFWDTIKKDVVGFVQDFFTSGSLPRGCNTSFIALIPKVSNPMVVSDFRPISLHGAQYKIIVKVLAN</sequence>
<dbReference type="InterPro" id="IPR036691">
    <property type="entry name" value="Endo/exonu/phosph_ase_sf"/>
</dbReference>
<keyword evidence="2" id="KW-0808">Transferase</keyword>
<accession>A0A6L2LJB7</accession>
<reference evidence="2" key="1">
    <citation type="journal article" date="2019" name="Sci. Rep.">
        <title>Draft genome of Tanacetum cinerariifolium, the natural source of mosquito coil.</title>
        <authorList>
            <person name="Yamashiro T."/>
            <person name="Shiraishi A."/>
            <person name="Satake H."/>
            <person name="Nakayama K."/>
        </authorList>
    </citation>
    <scope>NUCLEOTIDE SEQUENCE</scope>
</reference>
<dbReference type="InterPro" id="IPR012677">
    <property type="entry name" value="Nucleotide-bd_a/b_plait_sf"/>
</dbReference>
<evidence type="ECO:0000313" key="2">
    <source>
        <dbReference type="EMBL" id="GEU61220.1"/>
    </source>
</evidence>
<keyword evidence="2" id="KW-0695">RNA-directed DNA polymerase</keyword>
<proteinExistence type="predicted"/>
<keyword evidence="2" id="KW-0548">Nucleotidyltransferase</keyword>
<dbReference type="PANTHER" id="PTHR46890:SF50">
    <property type="entry name" value="RNA-DIRECTED DNA POLYMERASE, EUKARYOTA, REVERSE TRANSCRIPTASE ZINC-BINDING DOMAIN PROTEIN-RELATED"/>
    <property type="match status" value="1"/>
</dbReference>
<comment type="caution">
    <text evidence="2">The sequence shown here is derived from an EMBL/GenBank/DDBJ whole genome shotgun (WGS) entry which is preliminary data.</text>
</comment>
<feature type="non-terminal residue" evidence="2">
    <location>
        <position position="848"/>
    </location>
</feature>
<dbReference type="PANTHER" id="PTHR46890">
    <property type="entry name" value="NON-LTR RETROLELEMENT REVERSE TRANSCRIPTASE-LIKE PROTEIN-RELATED"/>
    <property type="match status" value="1"/>
</dbReference>